<evidence type="ECO:0000313" key="4">
    <source>
        <dbReference type="Proteomes" id="UP000249135"/>
    </source>
</evidence>
<name>A0A2W5QI43_VARPD</name>
<dbReference type="InterPro" id="IPR036165">
    <property type="entry name" value="YefM-like_sf"/>
</dbReference>
<evidence type="ECO:0000256" key="1">
    <source>
        <dbReference type="ARBA" id="ARBA00009981"/>
    </source>
</evidence>
<dbReference type="SUPFAM" id="SSF143120">
    <property type="entry name" value="YefM-like"/>
    <property type="match status" value="1"/>
</dbReference>
<gene>
    <name evidence="3" type="ORF">DI563_05685</name>
</gene>
<protein>
    <submittedName>
        <fullName evidence="3">Prevent-host-death protein</fullName>
    </submittedName>
</protein>
<accession>A0A2W5QI43</accession>
<dbReference type="EMBL" id="QFPP01000037">
    <property type="protein sequence ID" value="PZQ76868.1"/>
    <property type="molecule type" value="Genomic_DNA"/>
</dbReference>
<evidence type="ECO:0000313" key="3">
    <source>
        <dbReference type="EMBL" id="PZQ76868.1"/>
    </source>
</evidence>
<reference evidence="3 4" key="1">
    <citation type="submission" date="2017-08" db="EMBL/GenBank/DDBJ databases">
        <title>Infants hospitalized years apart are colonized by the same room-sourced microbial strains.</title>
        <authorList>
            <person name="Brooks B."/>
            <person name="Olm M.R."/>
            <person name="Firek B.A."/>
            <person name="Baker R."/>
            <person name="Thomas B.C."/>
            <person name="Morowitz M.J."/>
            <person name="Banfield J.F."/>
        </authorList>
    </citation>
    <scope>NUCLEOTIDE SEQUENCE [LARGE SCALE GENOMIC DNA]</scope>
    <source>
        <strain evidence="3">S2_005_003_R2_41</strain>
    </source>
</reference>
<sequence>MEAAEVTSREFNRDSSGAKRKADRGPVFITDRGVRAHVLLSIHDYEDLVSHTSKKTLLQALAQPGAGEDIEFDPPRVTIHARDVDLG</sequence>
<dbReference type="Proteomes" id="UP000249135">
    <property type="component" value="Unassembled WGS sequence"/>
</dbReference>
<feature type="region of interest" description="Disordered" evidence="2">
    <location>
        <begin position="1"/>
        <end position="25"/>
    </location>
</feature>
<comment type="similarity">
    <text evidence="1">Belongs to the phD/YefM antitoxin family.</text>
</comment>
<evidence type="ECO:0000256" key="2">
    <source>
        <dbReference type="SAM" id="MobiDB-lite"/>
    </source>
</evidence>
<organism evidence="3 4">
    <name type="scientific">Variovorax paradoxus</name>
    <dbReference type="NCBI Taxonomy" id="34073"/>
    <lineage>
        <taxon>Bacteria</taxon>
        <taxon>Pseudomonadati</taxon>
        <taxon>Pseudomonadota</taxon>
        <taxon>Betaproteobacteria</taxon>
        <taxon>Burkholderiales</taxon>
        <taxon>Comamonadaceae</taxon>
        <taxon>Variovorax</taxon>
    </lineage>
</organism>
<feature type="compositionally biased region" description="Basic and acidic residues" evidence="2">
    <location>
        <begin position="7"/>
        <end position="17"/>
    </location>
</feature>
<dbReference type="AlphaFoldDB" id="A0A2W5QI43"/>
<proteinExistence type="inferred from homology"/>
<comment type="caution">
    <text evidence="3">The sequence shown here is derived from an EMBL/GenBank/DDBJ whole genome shotgun (WGS) entry which is preliminary data.</text>
</comment>